<organism evidence="6 7">
    <name type="scientific">Luteitalea pratensis</name>
    <dbReference type="NCBI Taxonomy" id="1855912"/>
    <lineage>
        <taxon>Bacteria</taxon>
        <taxon>Pseudomonadati</taxon>
        <taxon>Acidobacteriota</taxon>
        <taxon>Vicinamibacteria</taxon>
        <taxon>Vicinamibacterales</taxon>
        <taxon>Vicinamibacteraceae</taxon>
        <taxon>Luteitalea</taxon>
    </lineage>
</organism>
<dbReference type="Proteomes" id="UP000076079">
    <property type="component" value="Chromosome"/>
</dbReference>
<dbReference type="InterPro" id="IPR009057">
    <property type="entry name" value="Homeodomain-like_sf"/>
</dbReference>
<dbReference type="InterPro" id="IPR011075">
    <property type="entry name" value="TetR_C"/>
</dbReference>
<dbReference type="InterPro" id="IPR001647">
    <property type="entry name" value="HTH_TetR"/>
</dbReference>
<dbReference type="PANTHER" id="PTHR30055:SF234">
    <property type="entry name" value="HTH-TYPE TRANSCRIPTIONAL REGULATOR BETI"/>
    <property type="match status" value="1"/>
</dbReference>
<sequence length="200" mass="21371">MSARRQKVTDDDVFAAAQRVMGRRGPHELTLADIAVEAGLTPGRLVQRFGSKRALLVALSERFASSAGPVFAALRDEHGTPLAALRAYATCMADLAPTPDALLRNLAYLQGDLADDVLRGHLVENARAARGEIETLLEAAIAARQLRPGVDVQALARIVEVVISGSLMTWATYREGAAADWIARDVDAVLMPYLTGPSLA</sequence>
<dbReference type="Pfam" id="PF16925">
    <property type="entry name" value="TetR_C_13"/>
    <property type="match status" value="1"/>
</dbReference>
<dbReference type="PROSITE" id="PS50977">
    <property type="entry name" value="HTH_TETR_2"/>
    <property type="match status" value="1"/>
</dbReference>
<feature type="DNA-binding region" description="H-T-H motif" evidence="4">
    <location>
        <begin position="30"/>
        <end position="49"/>
    </location>
</feature>
<evidence type="ECO:0000256" key="1">
    <source>
        <dbReference type="ARBA" id="ARBA00023015"/>
    </source>
</evidence>
<dbReference type="PANTHER" id="PTHR30055">
    <property type="entry name" value="HTH-TYPE TRANSCRIPTIONAL REGULATOR RUTR"/>
    <property type="match status" value="1"/>
</dbReference>
<keyword evidence="7" id="KW-1185">Reference proteome</keyword>
<reference evidence="6 7" key="1">
    <citation type="journal article" date="2016" name="Genome Announc.">
        <title>First Complete Genome Sequence of a Subdivision 6 Acidobacterium Strain.</title>
        <authorList>
            <person name="Huang S."/>
            <person name="Vieira S."/>
            <person name="Bunk B."/>
            <person name="Riedel T."/>
            <person name="Sproer C."/>
            <person name="Overmann J."/>
        </authorList>
    </citation>
    <scope>NUCLEOTIDE SEQUENCE [LARGE SCALE GENOMIC DNA]</scope>
    <source>
        <strain evidence="7">DSM 100886 HEG_-6_39</strain>
    </source>
</reference>
<dbReference type="RefSeq" id="WP_110169021.1">
    <property type="nucleotide sequence ID" value="NZ_CP015136.1"/>
</dbReference>
<evidence type="ECO:0000313" key="7">
    <source>
        <dbReference type="Proteomes" id="UP000076079"/>
    </source>
</evidence>
<dbReference type="Pfam" id="PF00440">
    <property type="entry name" value="TetR_N"/>
    <property type="match status" value="1"/>
</dbReference>
<dbReference type="EMBL" id="CP015136">
    <property type="protein sequence ID" value="AMY07012.1"/>
    <property type="molecule type" value="Genomic_DNA"/>
</dbReference>
<dbReference type="Gene3D" id="1.10.357.10">
    <property type="entry name" value="Tetracycline Repressor, domain 2"/>
    <property type="match status" value="1"/>
</dbReference>
<dbReference type="STRING" id="1855912.LuPra_00176"/>
<feature type="domain" description="HTH tetR-type" evidence="5">
    <location>
        <begin position="7"/>
        <end position="67"/>
    </location>
</feature>
<dbReference type="InterPro" id="IPR050109">
    <property type="entry name" value="HTH-type_TetR-like_transc_reg"/>
</dbReference>
<keyword evidence="3" id="KW-0804">Transcription</keyword>
<reference evidence="7" key="2">
    <citation type="submission" date="2016-04" db="EMBL/GenBank/DDBJ databases">
        <title>First Complete Genome Sequence of a Subdivision 6 Acidobacterium.</title>
        <authorList>
            <person name="Huang S."/>
            <person name="Vieira S."/>
            <person name="Bunk B."/>
            <person name="Riedel T."/>
            <person name="Sproeer C."/>
            <person name="Overmann J."/>
        </authorList>
    </citation>
    <scope>NUCLEOTIDE SEQUENCE [LARGE SCALE GENOMIC DNA]</scope>
    <source>
        <strain evidence="7">DSM 100886 HEG_-6_39</strain>
    </source>
</reference>
<dbReference type="SUPFAM" id="SSF46689">
    <property type="entry name" value="Homeodomain-like"/>
    <property type="match status" value="1"/>
</dbReference>
<accession>A0A143PEL1</accession>
<keyword evidence="2 4" id="KW-0238">DNA-binding</keyword>
<evidence type="ECO:0000313" key="6">
    <source>
        <dbReference type="EMBL" id="AMY07012.1"/>
    </source>
</evidence>
<dbReference type="GO" id="GO:0003700">
    <property type="term" value="F:DNA-binding transcription factor activity"/>
    <property type="evidence" value="ECO:0007669"/>
    <property type="project" value="TreeGrafter"/>
</dbReference>
<dbReference type="OrthoDB" id="6973663at2"/>
<dbReference type="InterPro" id="IPR036271">
    <property type="entry name" value="Tet_transcr_reg_TetR-rel_C_sf"/>
</dbReference>
<protein>
    <submittedName>
        <fullName evidence="6">Bacterial regulatory protein, tetR family</fullName>
    </submittedName>
</protein>
<dbReference type="GO" id="GO:0000976">
    <property type="term" value="F:transcription cis-regulatory region binding"/>
    <property type="evidence" value="ECO:0007669"/>
    <property type="project" value="TreeGrafter"/>
</dbReference>
<evidence type="ECO:0000259" key="5">
    <source>
        <dbReference type="PROSITE" id="PS50977"/>
    </source>
</evidence>
<dbReference type="KEGG" id="abac:LuPra_00176"/>
<evidence type="ECO:0000256" key="3">
    <source>
        <dbReference type="ARBA" id="ARBA00023163"/>
    </source>
</evidence>
<name>A0A143PEL1_LUTPR</name>
<proteinExistence type="predicted"/>
<evidence type="ECO:0000256" key="4">
    <source>
        <dbReference type="PROSITE-ProRule" id="PRU00335"/>
    </source>
</evidence>
<keyword evidence="1" id="KW-0805">Transcription regulation</keyword>
<dbReference type="SUPFAM" id="SSF48498">
    <property type="entry name" value="Tetracyclin repressor-like, C-terminal domain"/>
    <property type="match status" value="1"/>
</dbReference>
<dbReference type="AlphaFoldDB" id="A0A143PEL1"/>
<evidence type="ECO:0000256" key="2">
    <source>
        <dbReference type="ARBA" id="ARBA00023125"/>
    </source>
</evidence>
<gene>
    <name evidence="6" type="ORF">LuPra_00176</name>
</gene>